<evidence type="ECO:0000256" key="1">
    <source>
        <dbReference type="ARBA" id="ARBA00004141"/>
    </source>
</evidence>
<reference evidence="9 10" key="1">
    <citation type="submission" date="2016-07" db="EMBL/GenBank/DDBJ databases">
        <title>Pervasive Adenine N6-methylation of Active Genes in Fungi.</title>
        <authorList>
            <consortium name="DOE Joint Genome Institute"/>
            <person name="Mondo S.J."/>
            <person name="Dannebaum R.O."/>
            <person name="Kuo R.C."/>
            <person name="Labutti K."/>
            <person name="Haridas S."/>
            <person name="Kuo A."/>
            <person name="Salamov A."/>
            <person name="Ahrendt S.R."/>
            <person name="Lipzen A."/>
            <person name="Sullivan W."/>
            <person name="Andreopoulos W.B."/>
            <person name="Clum A."/>
            <person name="Lindquist E."/>
            <person name="Daum C."/>
            <person name="Ramamoorthy G.K."/>
            <person name="Gryganskyi A."/>
            <person name="Culley D."/>
            <person name="Magnuson J.K."/>
            <person name="James T.Y."/>
            <person name="O'Malley M.A."/>
            <person name="Stajich J.E."/>
            <person name="Spatafora J.W."/>
            <person name="Visel A."/>
            <person name="Grigoriev I.V."/>
        </authorList>
    </citation>
    <scope>NUCLEOTIDE SEQUENCE [LARGE SCALE GENOMIC DNA]</scope>
    <source>
        <strain evidence="9 10">CBS 129021</strain>
    </source>
</reference>
<evidence type="ECO:0000259" key="8">
    <source>
        <dbReference type="Pfam" id="PF20684"/>
    </source>
</evidence>
<evidence type="ECO:0000256" key="3">
    <source>
        <dbReference type="ARBA" id="ARBA00022989"/>
    </source>
</evidence>
<protein>
    <recommendedName>
        <fullName evidence="8">Rhodopsin domain-containing protein</fullName>
    </recommendedName>
</protein>
<feature type="transmembrane region" description="Helical" evidence="7">
    <location>
        <begin position="12"/>
        <end position="35"/>
    </location>
</feature>
<accession>A0A1Y2DX92</accession>
<feature type="transmembrane region" description="Helical" evidence="7">
    <location>
        <begin position="131"/>
        <end position="153"/>
    </location>
</feature>
<keyword evidence="10" id="KW-1185">Reference proteome</keyword>
<evidence type="ECO:0000256" key="4">
    <source>
        <dbReference type="ARBA" id="ARBA00023136"/>
    </source>
</evidence>
<dbReference type="RefSeq" id="XP_040715297.1">
    <property type="nucleotide sequence ID" value="XM_040856023.1"/>
</dbReference>
<evidence type="ECO:0000256" key="2">
    <source>
        <dbReference type="ARBA" id="ARBA00022692"/>
    </source>
</evidence>
<organism evidence="9 10">
    <name type="scientific">Pseudomassariella vexata</name>
    <dbReference type="NCBI Taxonomy" id="1141098"/>
    <lineage>
        <taxon>Eukaryota</taxon>
        <taxon>Fungi</taxon>
        <taxon>Dikarya</taxon>
        <taxon>Ascomycota</taxon>
        <taxon>Pezizomycotina</taxon>
        <taxon>Sordariomycetes</taxon>
        <taxon>Xylariomycetidae</taxon>
        <taxon>Amphisphaeriales</taxon>
        <taxon>Pseudomassariaceae</taxon>
        <taxon>Pseudomassariella</taxon>
    </lineage>
</organism>
<comment type="subcellular location">
    <subcellularLocation>
        <location evidence="1">Membrane</location>
        <topology evidence="1">Multi-pass membrane protein</topology>
    </subcellularLocation>
</comment>
<feature type="transmembrane region" description="Helical" evidence="7">
    <location>
        <begin position="248"/>
        <end position="268"/>
    </location>
</feature>
<proteinExistence type="inferred from homology"/>
<dbReference type="AlphaFoldDB" id="A0A1Y2DX92"/>
<evidence type="ECO:0000256" key="6">
    <source>
        <dbReference type="SAM" id="MobiDB-lite"/>
    </source>
</evidence>
<evidence type="ECO:0000256" key="5">
    <source>
        <dbReference type="ARBA" id="ARBA00038359"/>
    </source>
</evidence>
<comment type="similarity">
    <text evidence="5">Belongs to the SAT4 family.</text>
</comment>
<dbReference type="OrthoDB" id="5329176at2759"/>
<comment type="caution">
    <text evidence="9">The sequence shown here is derived from an EMBL/GenBank/DDBJ whole genome shotgun (WGS) entry which is preliminary data.</text>
</comment>
<dbReference type="PANTHER" id="PTHR33048:SF57">
    <property type="entry name" value="INTEGRAL MEMBRANE PROTEIN-RELATED"/>
    <property type="match status" value="1"/>
</dbReference>
<feature type="transmembrane region" description="Helical" evidence="7">
    <location>
        <begin position="47"/>
        <end position="76"/>
    </location>
</feature>
<dbReference type="InterPro" id="IPR049326">
    <property type="entry name" value="Rhodopsin_dom_fungi"/>
</dbReference>
<feature type="region of interest" description="Disordered" evidence="6">
    <location>
        <begin position="312"/>
        <end position="345"/>
    </location>
</feature>
<evidence type="ECO:0000313" key="10">
    <source>
        <dbReference type="Proteomes" id="UP000193689"/>
    </source>
</evidence>
<sequence>MAKYAIQNSKQVALLAAAIVFTVLPTIAIVCRILARRVANRALDLVDYLMSVSLCVLSNMFTNGSFVGIFEFGAGIHTSEIRAMYGEHPNLTGIQVLIPIEGLWALSLSTCKLSVLLLYRRLFPVPYMTHAVNITIGLIVVFLLTAVIGSMVVCQPIAYNWDKTIAGGHCGDLIAIIKATGSLNLVTDVLALTIALPQLYMLQLPLYKRAVLLCVFGIGMITCVISILRIISLATVDFDDLPYTCVEALIYSAVEPSLAVVLACVPLLRPLLNRGRYSETGTRVDASSRSLGPTGGYFKALGDDSSHYRLRPLGPRHNAQVSASRDRDFENDDEDGSERGIFAADRMHNSIRVKQEWKVSQEVKDDSKLSAESPSMA</sequence>
<dbReference type="InterPro" id="IPR052337">
    <property type="entry name" value="SAT4-like"/>
</dbReference>
<feature type="transmembrane region" description="Helical" evidence="7">
    <location>
        <begin position="96"/>
        <end position="119"/>
    </location>
</feature>
<dbReference type="EMBL" id="MCFJ01000007">
    <property type="protein sequence ID" value="ORY63883.1"/>
    <property type="molecule type" value="Genomic_DNA"/>
</dbReference>
<feature type="transmembrane region" description="Helical" evidence="7">
    <location>
        <begin position="211"/>
        <end position="236"/>
    </location>
</feature>
<feature type="domain" description="Rhodopsin" evidence="8">
    <location>
        <begin position="32"/>
        <end position="274"/>
    </location>
</feature>
<dbReference type="Proteomes" id="UP000193689">
    <property type="component" value="Unassembled WGS sequence"/>
</dbReference>
<dbReference type="PANTHER" id="PTHR33048">
    <property type="entry name" value="PTH11-LIKE INTEGRAL MEMBRANE PROTEIN (AFU_ORTHOLOGUE AFUA_5G11245)"/>
    <property type="match status" value="1"/>
</dbReference>
<name>A0A1Y2DX92_9PEZI</name>
<dbReference type="GeneID" id="63772235"/>
<dbReference type="GO" id="GO:0016020">
    <property type="term" value="C:membrane"/>
    <property type="evidence" value="ECO:0007669"/>
    <property type="project" value="UniProtKB-SubCell"/>
</dbReference>
<evidence type="ECO:0000313" key="9">
    <source>
        <dbReference type="EMBL" id="ORY63883.1"/>
    </source>
</evidence>
<keyword evidence="4 7" id="KW-0472">Membrane</keyword>
<feature type="transmembrane region" description="Helical" evidence="7">
    <location>
        <begin position="173"/>
        <end position="199"/>
    </location>
</feature>
<gene>
    <name evidence="9" type="ORF">BCR38DRAFT_343316</name>
</gene>
<keyword evidence="3 7" id="KW-1133">Transmembrane helix</keyword>
<dbReference type="InParanoid" id="A0A1Y2DX92"/>
<keyword evidence="2 7" id="KW-0812">Transmembrane</keyword>
<dbReference type="Pfam" id="PF20684">
    <property type="entry name" value="Fung_rhodopsin"/>
    <property type="match status" value="1"/>
</dbReference>
<evidence type="ECO:0000256" key="7">
    <source>
        <dbReference type="SAM" id="Phobius"/>
    </source>
</evidence>